<dbReference type="Pfam" id="PF02577">
    <property type="entry name" value="BFN_dom"/>
    <property type="match status" value="1"/>
</dbReference>
<dbReference type="SUPFAM" id="SSF103256">
    <property type="entry name" value="Hypothetical protein TM0160"/>
    <property type="match status" value="1"/>
</dbReference>
<protein>
    <recommendedName>
        <fullName evidence="1">BFN domain-containing protein</fullName>
    </recommendedName>
</protein>
<accession>A0A1G6Y851</accession>
<dbReference type="InterPro" id="IPR036104">
    <property type="entry name" value="BFN_sf"/>
</dbReference>
<proteinExistence type="predicted"/>
<evidence type="ECO:0000313" key="3">
    <source>
        <dbReference type="Proteomes" id="UP000198517"/>
    </source>
</evidence>
<dbReference type="PANTHER" id="PTHR15160:SF1">
    <property type="entry name" value="VON HIPPEL-LINDAU DISEASE TUMOR SUPPRESSOR"/>
    <property type="match status" value="1"/>
</dbReference>
<feature type="domain" description="BFN" evidence="1">
    <location>
        <begin position="3"/>
        <end position="138"/>
    </location>
</feature>
<dbReference type="OrthoDB" id="9788698at2"/>
<dbReference type="AlphaFoldDB" id="A0A1G6Y851"/>
<dbReference type="PANTHER" id="PTHR15160">
    <property type="entry name" value="VON HIPPEL-LINDAU PROTEIN"/>
    <property type="match status" value="1"/>
</dbReference>
<dbReference type="Proteomes" id="UP000198517">
    <property type="component" value="Unassembled WGS sequence"/>
</dbReference>
<name>A0A1G6Y851_9FLAO</name>
<dbReference type="GO" id="GO:0004518">
    <property type="term" value="F:nuclease activity"/>
    <property type="evidence" value="ECO:0007669"/>
    <property type="project" value="InterPro"/>
</dbReference>
<dbReference type="RefSeq" id="WP_092735503.1">
    <property type="nucleotide sequence ID" value="NZ_FNAS01000001.1"/>
</dbReference>
<gene>
    <name evidence="2" type="ORF">SAMN05421544_10146</name>
</gene>
<sequence>MNYKKLIVKGITYSQSQNGAYALLLEEENSTIKLPVVIGSFEAQAISLGLENDLKPDRPLTHDLFASFISAAEFQIESVLIYKIIDGVFFSNINFRNKTTEEALVLDARTSDAIALAVRFKVPIYTTSEVLESAGILLDFATPNTPEHEEDNHREPQFSLAELERQLAEAVEKEDFDTAHRLKLEIDRRSDEIPF</sequence>
<dbReference type="EMBL" id="FNAS01000001">
    <property type="protein sequence ID" value="SDD85887.1"/>
    <property type="molecule type" value="Genomic_DNA"/>
</dbReference>
<organism evidence="2 3">
    <name type="scientific">Riemerella columbipharyngis</name>
    <dbReference type="NCBI Taxonomy" id="1071918"/>
    <lineage>
        <taxon>Bacteria</taxon>
        <taxon>Pseudomonadati</taxon>
        <taxon>Bacteroidota</taxon>
        <taxon>Flavobacteriia</taxon>
        <taxon>Flavobacteriales</taxon>
        <taxon>Weeksellaceae</taxon>
        <taxon>Riemerella</taxon>
    </lineage>
</organism>
<reference evidence="2 3" key="1">
    <citation type="submission" date="2016-10" db="EMBL/GenBank/DDBJ databases">
        <authorList>
            <person name="de Groot N.N."/>
        </authorList>
    </citation>
    <scope>NUCLEOTIDE SEQUENCE [LARGE SCALE GENOMIC DNA]</scope>
    <source>
        <strain evidence="2 3">DSM 24015</strain>
    </source>
</reference>
<dbReference type="Gene3D" id="3.10.690.10">
    <property type="entry name" value="Bifunctional nuclease domain"/>
    <property type="match status" value="1"/>
</dbReference>
<dbReference type="PROSITE" id="PS51658">
    <property type="entry name" value="BFN"/>
    <property type="match status" value="1"/>
</dbReference>
<evidence type="ECO:0000259" key="1">
    <source>
        <dbReference type="PROSITE" id="PS51658"/>
    </source>
</evidence>
<evidence type="ECO:0000313" key="2">
    <source>
        <dbReference type="EMBL" id="SDD85887.1"/>
    </source>
</evidence>
<dbReference type="InterPro" id="IPR003729">
    <property type="entry name" value="Bi_nuclease_dom"/>
</dbReference>
<keyword evidence="3" id="KW-1185">Reference proteome</keyword>